<dbReference type="Pfam" id="PF02348">
    <property type="entry name" value="CTP_transf_3"/>
    <property type="match status" value="1"/>
</dbReference>
<sequence length="203" mass="21649">MSRSRVLGLIPARGGSKRLPGKNLADLHGRSLLQRAIDAGLAARGIDRLIVSTDDPAIAEAARAGGAEVPFLRPAELATDEASSLDVVRHAMDWADQDEPGAFSHLVLLQPTSPLRTAGDIDQTLTLCRDQDRSTAVSVTPAPKPDVLMIGQGGVLRPASEYGHPLILNGAVYVLKWDHLNIGGASSLRIRPITSWTSIGRWT</sequence>
<protein>
    <submittedName>
        <fullName evidence="1">N-Acetylneuraminate cytidylyltransferase</fullName>
    </submittedName>
</protein>
<dbReference type="CDD" id="cd02513">
    <property type="entry name" value="CMP-NeuAc_Synthase"/>
    <property type="match status" value="1"/>
</dbReference>
<dbReference type="Proteomes" id="UP000016569">
    <property type="component" value="Unassembled WGS sequence"/>
</dbReference>
<reference evidence="2" key="1">
    <citation type="journal article" date="2013" name="Genome Announc.">
        <title>Draft Genome Sequence of the Dimorphic Prosthecate Bacterium Brevundimonas abyssalis TAR-001T.</title>
        <authorList>
            <person name="Tsubouchi T."/>
            <person name="Nishi S."/>
            <person name="Usui K."/>
            <person name="Shimane Y."/>
            <person name="Takaki Y."/>
            <person name="Maruyama T."/>
            <person name="Hatada Y."/>
        </authorList>
    </citation>
    <scope>NUCLEOTIDE SEQUENCE [LARGE SCALE GENOMIC DNA]</scope>
    <source>
        <strain evidence="2">TAR-001</strain>
    </source>
</reference>
<dbReference type="RefSeq" id="WP_021697727.1">
    <property type="nucleotide sequence ID" value="NZ_BATC01000033.1"/>
</dbReference>
<proteinExistence type="predicted"/>
<organism evidence="1 2">
    <name type="scientific">Brevundimonas abyssalis TAR-001</name>
    <dbReference type="NCBI Taxonomy" id="1391729"/>
    <lineage>
        <taxon>Bacteria</taxon>
        <taxon>Pseudomonadati</taxon>
        <taxon>Pseudomonadota</taxon>
        <taxon>Alphaproteobacteria</taxon>
        <taxon>Caulobacterales</taxon>
        <taxon>Caulobacteraceae</taxon>
        <taxon>Brevundimonas</taxon>
    </lineage>
</organism>
<dbReference type="EMBL" id="BATC01000033">
    <property type="protein sequence ID" value="GAD59633.1"/>
    <property type="molecule type" value="Genomic_DNA"/>
</dbReference>
<accession>A0A8E0TRF5</accession>
<evidence type="ECO:0000313" key="2">
    <source>
        <dbReference type="Proteomes" id="UP000016569"/>
    </source>
</evidence>
<dbReference type="InterPro" id="IPR029044">
    <property type="entry name" value="Nucleotide-diphossugar_trans"/>
</dbReference>
<gene>
    <name evidence="1" type="ORF">MBEBAB_1883</name>
</gene>
<dbReference type="GO" id="GO:0008781">
    <property type="term" value="F:N-acylneuraminate cytidylyltransferase activity"/>
    <property type="evidence" value="ECO:0007669"/>
    <property type="project" value="TreeGrafter"/>
</dbReference>
<keyword evidence="1" id="KW-0548">Nucleotidyltransferase</keyword>
<dbReference type="SUPFAM" id="SSF53448">
    <property type="entry name" value="Nucleotide-diphospho-sugar transferases"/>
    <property type="match status" value="1"/>
</dbReference>
<comment type="caution">
    <text evidence="1">The sequence shown here is derived from an EMBL/GenBank/DDBJ whole genome shotgun (WGS) entry which is preliminary data.</text>
</comment>
<dbReference type="InterPro" id="IPR003329">
    <property type="entry name" value="Cytidylyl_trans"/>
</dbReference>
<dbReference type="OrthoDB" id="9805604at2"/>
<keyword evidence="1" id="KW-0808">Transferase</keyword>
<dbReference type="PANTHER" id="PTHR21485">
    <property type="entry name" value="HAD SUPERFAMILY MEMBERS CMAS AND KDSC"/>
    <property type="match status" value="1"/>
</dbReference>
<dbReference type="InterPro" id="IPR050793">
    <property type="entry name" value="CMP-NeuNAc_synthase"/>
</dbReference>
<keyword evidence="2" id="KW-1185">Reference proteome</keyword>
<dbReference type="AlphaFoldDB" id="A0A8E0TRF5"/>
<name>A0A8E0TRF5_9CAUL</name>
<dbReference type="PANTHER" id="PTHR21485:SF6">
    <property type="entry name" value="N-ACYLNEURAMINATE CYTIDYLYLTRANSFERASE-RELATED"/>
    <property type="match status" value="1"/>
</dbReference>
<dbReference type="Gene3D" id="3.90.550.10">
    <property type="entry name" value="Spore Coat Polysaccharide Biosynthesis Protein SpsA, Chain A"/>
    <property type="match status" value="1"/>
</dbReference>
<evidence type="ECO:0000313" key="1">
    <source>
        <dbReference type="EMBL" id="GAD59633.1"/>
    </source>
</evidence>